<sequence length="179" mass="19823">MHYARFANGNIWPIEGSTLTAYVGMGIADVHDFDEHNLRDQVHQAAVGTFALRRVQCTVAWGNPKEIVFRLQGWIDWSAFPVRPDEVWQIREVVEHYGQLFGWSLDEQMHALKAHGAPAPAEDIVMLGSGRELRTPAVPSVSSYARVCQFGFELARLDVPADEIGLGLHGLVRACTASG</sequence>
<evidence type="ECO:0000313" key="1">
    <source>
        <dbReference type="EMBL" id="OAN31707.1"/>
    </source>
</evidence>
<gene>
    <name evidence="1" type="ORF">A4V15_11645</name>
</gene>
<evidence type="ECO:0000313" key="2">
    <source>
        <dbReference type="Proteomes" id="UP000078356"/>
    </source>
</evidence>
<accession>A0A178LKR6</accession>
<comment type="caution">
    <text evidence="1">The sequence shown here is derived from an EMBL/GenBank/DDBJ whole genome shotgun (WGS) entry which is preliminary data.</text>
</comment>
<dbReference type="Proteomes" id="UP000078356">
    <property type="component" value="Unassembled WGS sequence"/>
</dbReference>
<dbReference type="AlphaFoldDB" id="A0A178LKR6"/>
<dbReference type="RefSeq" id="WP_064306920.1">
    <property type="nucleotide sequence ID" value="NZ_LWCR01000003.1"/>
</dbReference>
<name>A0A178LKR6_9PSED</name>
<proteinExistence type="predicted"/>
<dbReference type="OrthoDB" id="9977691at2"/>
<reference evidence="1 2" key="1">
    <citation type="submission" date="2016-04" db="EMBL/GenBank/DDBJ databases">
        <title>Draft Genome Sequences of Staphylococcus capitis Strain H36, S. capitis Strain H65, S. cohnii Strain H62, S. hominis Strain H69, Mycobacterium iranicum Strain H39, Plantibacter sp. Strain H53, Pseudomonas oryzihabitans Strain H72, and Microbacterium sp. Strain H83, isolated from residential settings.</title>
        <authorList>
            <person name="Lymperopoulou D."/>
            <person name="Adams R.I."/>
            <person name="Lindow S."/>
            <person name="Coil D.A."/>
            <person name="Jospin G."/>
            <person name="Eisen J.A."/>
        </authorList>
    </citation>
    <scope>NUCLEOTIDE SEQUENCE [LARGE SCALE GENOMIC DNA]</scope>
    <source>
        <strain evidence="1 2">H72</strain>
    </source>
</reference>
<protein>
    <submittedName>
        <fullName evidence="1">Uncharacterized protein</fullName>
    </submittedName>
</protein>
<dbReference type="EMBL" id="LWCR01000003">
    <property type="protein sequence ID" value="OAN31707.1"/>
    <property type="molecule type" value="Genomic_DNA"/>
</dbReference>
<organism evidence="1 2">
    <name type="scientific">Pseudomonas oryzihabitans</name>
    <dbReference type="NCBI Taxonomy" id="47885"/>
    <lineage>
        <taxon>Bacteria</taxon>
        <taxon>Pseudomonadati</taxon>
        <taxon>Pseudomonadota</taxon>
        <taxon>Gammaproteobacteria</taxon>
        <taxon>Pseudomonadales</taxon>
        <taxon>Pseudomonadaceae</taxon>
        <taxon>Pseudomonas</taxon>
    </lineage>
</organism>